<dbReference type="InterPro" id="IPR000262">
    <property type="entry name" value="FMN-dep_DH"/>
</dbReference>
<dbReference type="PROSITE" id="PS00557">
    <property type="entry name" value="FMN_HYDROXY_ACID_DH_1"/>
    <property type="match status" value="1"/>
</dbReference>
<dbReference type="PANTHER" id="PTHR10578:SF143">
    <property type="entry name" value="FMN-DEPENDENT ALPHA-HYDROXY ACID DEHYDROGENASE PB1A11.03"/>
    <property type="match status" value="1"/>
</dbReference>
<dbReference type="InterPro" id="IPR013785">
    <property type="entry name" value="Aldolase_TIM"/>
</dbReference>
<reference evidence="8 9" key="1">
    <citation type="submission" date="2018-03" db="EMBL/GenBank/DDBJ databases">
        <title>Characteristics and genome of n-alkane degrading marine bacteria Gordonia iterans isolated from crude oil contaminated in Tae-an, South Korea.</title>
        <authorList>
            <person name="Lee S.-S."/>
            <person name="Kim H."/>
        </authorList>
    </citation>
    <scope>NUCLEOTIDE SEQUENCE [LARGE SCALE GENOMIC DNA]</scope>
    <source>
        <strain evidence="8 9">Co17</strain>
    </source>
</reference>
<dbReference type="GO" id="GO:0010181">
    <property type="term" value="F:FMN binding"/>
    <property type="evidence" value="ECO:0007669"/>
    <property type="project" value="InterPro"/>
</dbReference>
<evidence type="ECO:0000256" key="4">
    <source>
        <dbReference type="PIRSR" id="PIRSR000138-1"/>
    </source>
</evidence>
<evidence type="ECO:0000313" key="8">
    <source>
        <dbReference type="EMBL" id="AVL99043.1"/>
    </source>
</evidence>
<feature type="binding site" evidence="5">
    <location>
        <position position="156"/>
    </location>
    <ligand>
        <name>FMN</name>
        <dbReference type="ChEBI" id="CHEBI:58210"/>
    </ligand>
</feature>
<evidence type="ECO:0000256" key="5">
    <source>
        <dbReference type="PIRSR" id="PIRSR000138-2"/>
    </source>
</evidence>
<keyword evidence="5" id="KW-0285">Flavoprotein</keyword>
<comment type="cofactor">
    <cofactor evidence="1">
        <name>FMN</name>
        <dbReference type="ChEBI" id="CHEBI:58210"/>
    </cofactor>
</comment>
<sequence length="459" mass="49029">MVSVNFGRSRQNDVYTAGVHGRTPTVPADFAELERRARAKMSRRAWAYIAGGAGEGRTMTANRRALDSWAIVPRVLRDVSERSLQTELFGQTLSAPVLFAPVGAGALAYPDADVHIGRAAAELGVPYIFSNQGCAPMEGVADAMEAVKPGAPRWFQLYWSTDDRLVDSLIRRAETMGAAALTVTLDTTMLGWRPQDLNLGSLPFARAEGIDQYTSDPSFWEIVAERMRDAASTGETAKQEVSLGAIKTLLSIVRNMPELSGTLSTGLKGRSTGRKGRSTGLRGRSSGLKERVTKGPAAVQTFLDIYSRPSLDWDDIASLREKTTLPIVLKGILHPDDARTAVELGIDGIIVSNHGGRQIDGEISSTDALVDVVDAVGEEDVKILVDSGFYTGSDVFKALALGADAVCIGRPHMYGLALNGADGARDAVANILAELDLTLGLSGHTSVADLDRSALKHLP</sequence>
<dbReference type="KEGG" id="git:C6V83_00820"/>
<evidence type="ECO:0000259" key="7">
    <source>
        <dbReference type="PROSITE" id="PS51349"/>
    </source>
</evidence>
<dbReference type="InterPro" id="IPR008259">
    <property type="entry name" value="FMN_hydac_DH_AS"/>
</dbReference>
<feature type="binding site" evidence="5">
    <location>
        <begin position="409"/>
        <end position="410"/>
    </location>
    <ligand>
        <name>FMN</name>
        <dbReference type="ChEBI" id="CHEBI:58210"/>
    </ligand>
</feature>
<dbReference type="Gene3D" id="3.20.20.70">
    <property type="entry name" value="Aldolase class I"/>
    <property type="match status" value="1"/>
</dbReference>
<evidence type="ECO:0000313" key="9">
    <source>
        <dbReference type="Proteomes" id="UP000239814"/>
    </source>
</evidence>
<feature type="region of interest" description="Disordered" evidence="6">
    <location>
        <begin position="263"/>
        <end position="290"/>
    </location>
</feature>
<feature type="domain" description="FMN hydroxy acid dehydrogenase" evidence="7">
    <location>
        <begin position="22"/>
        <end position="459"/>
    </location>
</feature>
<dbReference type="EMBL" id="CP027433">
    <property type="protein sequence ID" value="AVL99043.1"/>
    <property type="molecule type" value="Genomic_DNA"/>
</dbReference>
<protein>
    <submittedName>
        <fullName evidence="8">Lactate 2-monooxygenase</fullName>
    </submittedName>
</protein>
<feature type="binding site" evidence="5">
    <location>
        <position position="352"/>
    </location>
    <ligand>
        <name>FMN</name>
        <dbReference type="ChEBI" id="CHEBI:58210"/>
    </ligand>
</feature>
<feature type="binding site" evidence="5">
    <location>
        <position position="357"/>
    </location>
    <ligand>
        <name>glyoxylate</name>
        <dbReference type="ChEBI" id="CHEBI:36655"/>
    </ligand>
</feature>
<dbReference type="InterPro" id="IPR012133">
    <property type="entry name" value="Alpha-hydoxy_acid_DH_FMN"/>
</dbReference>
<dbReference type="OrthoDB" id="9770452at2"/>
<feature type="binding site" evidence="5">
    <location>
        <begin position="101"/>
        <end position="103"/>
    </location>
    <ligand>
        <name>FMN</name>
        <dbReference type="ChEBI" id="CHEBI:58210"/>
    </ligand>
</feature>
<organism evidence="8 9">
    <name type="scientific">Gordonia iterans</name>
    <dbReference type="NCBI Taxonomy" id="1004901"/>
    <lineage>
        <taxon>Bacteria</taxon>
        <taxon>Bacillati</taxon>
        <taxon>Actinomycetota</taxon>
        <taxon>Actinomycetes</taxon>
        <taxon>Mycobacteriales</taxon>
        <taxon>Gordoniaceae</taxon>
        <taxon>Gordonia</taxon>
    </lineage>
</organism>
<evidence type="ECO:0000256" key="6">
    <source>
        <dbReference type="SAM" id="MobiDB-lite"/>
    </source>
</evidence>
<comment type="similarity">
    <text evidence="3">Belongs to the FMN-dependent alpha-hydroxy acid dehydrogenase family.</text>
</comment>
<keyword evidence="8" id="KW-0503">Monooxygenase</keyword>
<accession>A0A2S0KBL4</accession>
<dbReference type="AlphaFoldDB" id="A0A2S0KBL4"/>
<feature type="binding site" evidence="5">
    <location>
        <position position="48"/>
    </location>
    <ligand>
        <name>glyoxylate</name>
        <dbReference type="ChEBI" id="CHEBI:36655"/>
    </ligand>
</feature>
<feature type="binding site" evidence="5">
    <location>
        <position position="158"/>
    </location>
    <ligand>
        <name>FMN</name>
        <dbReference type="ChEBI" id="CHEBI:58210"/>
    </ligand>
</feature>
<dbReference type="PIRSF" id="PIRSF000138">
    <property type="entry name" value="Al-hdrx_acd_dh"/>
    <property type="match status" value="1"/>
</dbReference>
<feature type="binding site" evidence="5">
    <location>
        <position position="193"/>
    </location>
    <ligand>
        <name>glyoxylate</name>
        <dbReference type="ChEBI" id="CHEBI:36655"/>
    </ligand>
</feature>
<feature type="active site" description="Proton acceptor" evidence="4">
    <location>
        <position position="354"/>
    </location>
</feature>
<proteinExistence type="inferred from homology"/>
<dbReference type="Proteomes" id="UP000239814">
    <property type="component" value="Chromosome"/>
</dbReference>
<evidence type="ECO:0000256" key="2">
    <source>
        <dbReference type="ARBA" id="ARBA00023002"/>
    </source>
</evidence>
<keyword evidence="2" id="KW-0560">Oxidoreductase</keyword>
<keyword evidence="9" id="KW-1185">Reference proteome</keyword>
<dbReference type="PROSITE" id="PS51349">
    <property type="entry name" value="FMN_HYDROXY_ACID_DH_2"/>
    <property type="match status" value="1"/>
</dbReference>
<feature type="binding site" evidence="5">
    <location>
        <position position="130"/>
    </location>
    <ligand>
        <name>FMN</name>
        <dbReference type="ChEBI" id="CHEBI:58210"/>
    </ligand>
</feature>
<dbReference type="InterPro" id="IPR037396">
    <property type="entry name" value="FMN_HAD"/>
</dbReference>
<evidence type="ECO:0000256" key="1">
    <source>
        <dbReference type="ARBA" id="ARBA00001917"/>
    </source>
</evidence>
<dbReference type="Pfam" id="PF01070">
    <property type="entry name" value="FMN_dh"/>
    <property type="match status" value="1"/>
</dbReference>
<feature type="binding site" evidence="5">
    <location>
        <position position="354"/>
    </location>
    <ligand>
        <name>glyoxylate</name>
        <dbReference type="ChEBI" id="CHEBI:36655"/>
    </ligand>
</feature>
<feature type="binding site" evidence="5">
    <location>
        <position position="330"/>
    </location>
    <ligand>
        <name>FMN</name>
        <dbReference type="ChEBI" id="CHEBI:58210"/>
    </ligand>
</feature>
<name>A0A2S0KBL4_9ACTN</name>
<gene>
    <name evidence="8" type="ORF">C6V83_00820</name>
</gene>
<dbReference type="RefSeq" id="WP_105940792.1">
    <property type="nucleotide sequence ID" value="NZ_CP027433.1"/>
</dbReference>
<dbReference type="PANTHER" id="PTHR10578">
    <property type="entry name" value="S -2-HYDROXY-ACID OXIDASE-RELATED"/>
    <property type="match status" value="1"/>
</dbReference>
<keyword evidence="5" id="KW-0288">FMN</keyword>
<dbReference type="GO" id="GO:0004497">
    <property type="term" value="F:monooxygenase activity"/>
    <property type="evidence" value="ECO:0007669"/>
    <property type="project" value="UniProtKB-KW"/>
</dbReference>
<dbReference type="SUPFAM" id="SSF51395">
    <property type="entry name" value="FMN-linked oxidoreductases"/>
    <property type="match status" value="1"/>
</dbReference>
<evidence type="ECO:0000256" key="3">
    <source>
        <dbReference type="ARBA" id="ARBA00024042"/>
    </source>
</evidence>
<feature type="binding site" evidence="5">
    <location>
        <position position="184"/>
    </location>
    <ligand>
        <name>FMN</name>
        <dbReference type="ChEBI" id="CHEBI:58210"/>
    </ligand>
</feature>